<dbReference type="EMBL" id="CP070499">
    <property type="protein sequence ID" value="QSB16772.1"/>
    <property type="molecule type" value="Genomic_DNA"/>
</dbReference>
<keyword evidence="4" id="KW-1185">Reference proteome</keyword>
<evidence type="ECO:0000259" key="2">
    <source>
        <dbReference type="Pfam" id="PF12697"/>
    </source>
</evidence>
<keyword evidence="3" id="KW-0378">Hydrolase</keyword>
<dbReference type="GO" id="GO:0016020">
    <property type="term" value="C:membrane"/>
    <property type="evidence" value="ECO:0007669"/>
    <property type="project" value="TreeGrafter"/>
</dbReference>
<dbReference type="AlphaFoldDB" id="A0A895YLB0"/>
<dbReference type="Gene3D" id="3.40.50.1820">
    <property type="entry name" value="alpha/beta hydrolase"/>
    <property type="match status" value="1"/>
</dbReference>
<dbReference type="PRINTS" id="PR00111">
    <property type="entry name" value="ABHYDROLASE"/>
</dbReference>
<accession>A0A895YLB0</accession>
<reference evidence="3" key="1">
    <citation type="submission" date="2021-02" db="EMBL/GenBank/DDBJ databases">
        <title>Natrosporangium hydrolyticum gen. nov., sp. nov, a haloalkaliphilic actinobacterium from a soda solonchak soil.</title>
        <authorList>
            <person name="Sorokin D.Y."/>
            <person name="Khijniak T.V."/>
            <person name="Zakharycheva A.P."/>
            <person name="Boueva O.V."/>
            <person name="Ariskina E.V."/>
            <person name="Hahnke R.L."/>
            <person name="Bunk B."/>
            <person name="Sproer C."/>
            <person name="Schumann P."/>
            <person name="Evtushenko L.I."/>
            <person name="Kublanov I.V."/>
        </authorList>
    </citation>
    <scope>NUCLEOTIDE SEQUENCE</scope>
    <source>
        <strain evidence="3">DSM 106523</strain>
    </source>
</reference>
<dbReference type="PANTHER" id="PTHR43798:SF33">
    <property type="entry name" value="HYDROLASE, PUTATIVE (AFU_ORTHOLOGUE AFUA_2G14860)-RELATED"/>
    <property type="match status" value="1"/>
</dbReference>
<dbReference type="InterPro" id="IPR000639">
    <property type="entry name" value="Epox_hydrolase-like"/>
</dbReference>
<dbReference type="GO" id="GO:0016787">
    <property type="term" value="F:hydrolase activity"/>
    <property type="evidence" value="ECO:0007669"/>
    <property type="project" value="UniProtKB-KW"/>
</dbReference>
<dbReference type="KEGG" id="nhy:JQS43_11100"/>
<dbReference type="InterPro" id="IPR050266">
    <property type="entry name" value="AB_hydrolase_sf"/>
</dbReference>
<sequence length="284" mass="29750">MSQPVLRREASSSHQVVPTDDGAKLAVTVHRPNGYASGATVLLSHGWAAGRAGWRPVTRRLLDLGHTVVAYDQRGHGESSLGSEPIAIPRLGNDLASILAQADADGVILVGHSGGGFAALSYAIGHAADARRRLRGLALLATAAHDQDTKPAEVRMMGSGLFSSALSLPALGRRMLRQTMGTWVNPAALETHRRLFAATPGPVRAACFSSTRGMDQRPGLRTITCPTVVLAGDSDTVIAPKLGQAVADAIPQSRYELLPGAGHMLPLERPGRIAAVIDDLVHSG</sequence>
<dbReference type="Pfam" id="PF12697">
    <property type="entry name" value="Abhydrolase_6"/>
    <property type="match status" value="1"/>
</dbReference>
<name>A0A895YLB0_9ACTN</name>
<protein>
    <submittedName>
        <fullName evidence="3">Alpha/beta hydrolase</fullName>
    </submittedName>
</protein>
<evidence type="ECO:0000313" key="4">
    <source>
        <dbReference type="Proteomes" id="UP000662857"/>
    </source>
</evidence>
<proteinExistence type="predicted"/>
<dbReference type="SUPFAM" id="SSF53474">
    <property type="entry name" value="alpha/beta-Hydrolases"/>
    <property type="match status" value="1"/>
</dbReference>
<dbReference type="Proteomes" id="UP000662857">
    <property type="component" value="Chromosome"/>
</dbReference>
<dbReference type="RefSeq" id="WP_239679010.1">
    <property type="nucleotide sequence ID" value="NZ_CP070499.1"/>
</dbReference>
<dbReference type="InterPro" id="IPR000073">
    <property type="entry name" value="AB_hydrolase_1"/>
</dbReference>
<organism evidence="3 4">
    <name type="scientific">Natronosporangium hydrolyticum</name>
    <dbReference type="NCBI Taxonomy" id="2811111"/>
    <lineage>
        <taxon>Bacteria</taxon>
        <taxon>Bacillati</taxon>
        <taxon>Actinomycetota</taxon>
        <taxon>Actinomycetes</taxon>
        <taxon>Micromonosporales</taxon>
        <taxon>Micromonosporaceae</taxon>
        <taxon>Natronosporangium</taxon>
    </lineage>
</organism>
<dbReference type="PANTHER" id="PTHR43798">
    <property type="entry name" value="MONOACYLGLYCEROL LIPASE"/>
    <property type="match status" value="1"/>
</dbReference>
<dbReference type="PRINTS" id="PR00412">
    <property type="entry name" value="EPOXHYDRLASE"/>
</dbReference>
<gene>
    <name evidence="3" type="ORF">JQS43_11100</name>
</gene>
<feature type="region of interest" description="Disordered" evidence="1">
    <location>
        <begin position="1"/>
        <end position="21"/>
    </location>
</feature>
<dbReference type="InterPro" id="IPR029058">
    <property type="entry name" value="AB_hydrolase_fold"/>
</dbReference>
<feature type="compositionally biased region" description="Basic and acidic residues" evidence="1">
    <location>
        <begin position="1"/>
        <end position="11"/>
    </location>
</feature>
<feature type="domain" description="AB hydrolase-1" evidence="2">
    <location>
        <begin position="41"/>
        <end position="275"/>
    </location>
</feature>
<evidence type="ECO:0000256" key="1">
    <source>
        <dbReference type="SAM" id="MobiDB-lite"/>
    </source>
</evidence>
<evidence type="ECO:0000313" key="3">
    <source>
        <dbReference type="EMBL" id="QSB16772.1"/>
    </source>
</evidence>